<evidence type="ECO:0000256" key="1">
    <source>
        <dbReference type="ARBA" id="ARBA00004141"/>
    </source>
</evidence>
<feature type="transmembrane region" description="Helical" evidence="7">
    <location>
        <begin position="223"/>
        <end position="243"/>
    </location>
</feature>
<organism evidence="9 10">
    <name type="scientific">Dothidotthia symphoricarpi CBS 119687</name>
    <dbReference type="NCBI Taxonomy" id="1392245"/>
    <lineage>
        <taxon>Eukaryota</taxon>
        <taxon>Fungi</taxon>
        <taxon>Dikarya</taxon>
        <taxon>Ascomycota</taxon>
        <taxon>Pezizomycotina</taxon>
        <taxon>Dothideomycetes</taxon>
        <taxon>Pleosporomycetidae</taxon>
        <taxon>Pleosporales</taxon>
        <taxon>Dothidotthiaceae</taxon>
        <taxon>Dothidotthia</taxon>
    </lineage>
</organism>
<dbReference type="RefSeq" id="XP_033520048.1">
    <property type="nucleotide sequence ID" value="XM_033664247.1"/>
</dbReference>
<feature type="transmembrane region" description="Helical" evidence="7">
    <location>
        <begin position="255"/>
        <end position="280"/>
    </location>
</feature>
<feature type="region of interest" description="Disordered" evidence="6">
    <location>
        <begin position="1"/>
        <end position="20"/>
    </location>
</feature>
<feature type="domain" description="Rhodopsin" evidence="8">
    <location>
        <begin position="49"/>
        <end position="282"/>
    </location>
</feature>
<dbReference type="OrthoDB" id="5342292at2759"/>
<dbReference type="Pfam" id="PF20684">
    <property type="entry name" value="Fung_rhodopsin"/>
    <property type="match status" value="1"/>
</dbReference>
<dbReference type="EMBL" id="ML977515">
    <property type="protein sequence ID" value="KAF2125656.1"/>
    <property type="molecule type" value="Genomic_DNA"/>
</dbReference>
<evidence type="ECO:0000256" key="6">
    <source>
        <dbReference type="SAM" id="MobiDB-lite"/>
    </source>
</evidence>
<evidence type="ECO:0000256" key="4">
    <source>
        <dbReference type="ARBA" id="ARBA00023136"/>
    </source>
</evidence>
<accession>A0A6A6A292</accession>
<feature type="transmembrane region" description="Helical" evidence="7">
    <location>
        <begin position="26"/>
        <end position="51"/>
    </location>
</feature>
<gene>
    <name evidence="9" type="ORF">P153DRAFT_298969</name>
</gene>
<evidence type="ECO:0000313" key="10">
    <source>
        <dbReference type="Proteomes" id="UP000799771"/>
    </source>
</evidence>
<dbReference type="GeneID" id="54404679"/>
<feature type="transmembrane region" description="Helical" evidence="7">
    <location>
        <begin position="140"/>
        <end position="164"/>
    </location>
</feature>
<name>A0A6A6A292_9PLEO</name>
<keyword evidence="10" id="KW-1185">Reference proteome</keyword>
<sequence length="361" mass="40401">MATTNTTPALEPPPGTKSNFIDPPTLMPAIIAGTIVIHLFTAVFILTRISANVISKEVRIEDYLSYLAYCGYITYTVTIVHTESLGLARHMWDVPLAGFANMSFWCNVVFICYTASGGLAKTVVFLQLKRFFTTLFRGAVFWVIVGSLIANAGFYLAMFFLYIFTCWPREKIWDPTVEGHCIDSNKLNLAMGILNFISDAEALLVPTWAIWQLQMDLRQKIGVFAVFGVGVFAVAIAAVGLYYRIVLLQQPDFTWLLTKAGLTCMAELAIVIIVGCCPSVPRVLGYFKAQNSTHDGYDYDKRHSIPSRPASRLNPFNKYLTSDIGMSKLDSRASEEHVELHDYQEERWKEELGGCNSVSHE</sequence>
<comment type="subcellular location">
    <subcellularLocation>
        <location evidence="1">Membrane</location>
        <topology evidence="1">Multi-pass membrane protein</topology>
    </subcellularLocation>
</comment>
<dbReference type="PANTHER" id="PTHR33048">
    <property type="entry name" value="PTH11-LIKE INTEGRAL MEMBRANE PROTEIN (AFU_ORTHOLOGUE AFUA_5G11245)"/>
    <property type="match status" value="1"/>
</dbReference>
<keyword evidence="4 7" id="KW-0472">Membrane</keyword>
<dbReference type="InterPro" id="IPR052337">
    <property type="entry name" value="SAT4-like"/>
</dbReference>
<dbReference type="AlphaFoldDB" id="A0A6A6A292"/>
<keyword evidence="2 7" id="KW-0812">Transmembrane</keyword>
<keyword evidence="3 7" id="KW-1133">Transmembrane helix</keyword>
<dbReference type="PANTHER" id="PTHR33048:SF129">
    <property type="entry name" value="INTEGRAL MEMBRANE PROTEIN-RELATED"/>
    <property type="match status" value="1"/>
</dbReference>
<evidence type="ECO:0000313" key="9">
    <source>
        <dbReference type="EMBL" id="KAF2125656.1"/>
    </source>
</evidence>
<evidence type="ECO:0000259" key="8">
    <source>
        <dbReference type="Pfam" id="PF20684"/>
    </source>
</evidence>
<evidence type="ECO:0000256" key="3">
    <source>
        <dbReference type="ARBA" id="ARBA00022989"/>
    </source>
</evidence>
<protein>
    <recommendedName>
        <fullName evidence="8">Rhodopsin domain-containing protein</fullName>
    </recommendedName>
</protein>
<feature type="transmembrane region" description="Helical" evidence="7">
    <location>
        <begin position="63"/>
        <end position="82"/>
    </location>
</feature>
<reference evidence="9" key="1">
    <citation type="journal article" date="2020" name="Stud. Mycol.">
        <title>101 Dothideomycetes genomes: a test case for predicting lifestyles and emergence of pathogens.</title>
        <authorList>
            <person name="Haridas S."/>
            <person name="Albert R."/>
            <person name="Binder M."/>
            <person name="Bloem J."/>
            <person name="Labutti K."/>
            <person name="Salamov A."/>
            <person name="Andreopoulos B."/>
            <person name="Baker S."/>
            <person name="Barry K."/>
            <person name="Bills G."/>
            <person name="Bluhm B."/>
            <person name="Cannon C."/>
            <person name="Castanera R."/>
            <person name="Culley D."/>
            <person name="Daum C."/>
            <person name="Ezra D."/>
            <person name="Gonzalez J."/>
            <person name="Henrissat B."/>
            <person name="Kuo A."/>
            <person name="Liang C."/>
            <person name="Lipzen A."/>
            <person name="Lutzoni F."/>
            <person name="Magnuson J."/>
            <person name="Mondo S."/>
            <person name="Nolan M."/>
            <person name="Ohm R."/>
            <person name="Pangilinan J."/>
            <person name="Park H.-J."/>
            <person name="Ramirez L."/>
            <person name="Alfaro M."/>
            <person name="Sun H."/>
            <person name="Tritt A."/>
            <person name="Yoshinaga Y."/>
            <person name="Zwiers L.-H."/>
            <person name="Turgeon B."/>
            <person name="Goodwin S."/>
            <person name="Spatafora J."/>
            <person name="Crous P."/>
            <person name="Grigoriev I."/>
        </authorList>
    </citation>
    <scope>NUCLEOTIDE SEQUENCE</scope>
    <source>
        <strain evidence="9">CBS 119687</strain>
    </source>
</reference>
<evidence type="ECO:0000256" key="2">
    <source>
        <dbReference type="ARBA" id="ARBA00022692"/>
    </source>
</evidence>
<proteinExistence type="inferred from homology"/>
<evidence type="ECO:0000256" key="5">
    <source>
        <dbReference type="ARBA" id="ARBA00038359"/>
    </source>
</evidence>
<dbReference type="GO" id="GO:0016020">
    <property type="term" value="C:membrane"/>
    <property type="evidence" value="ECO:0007669"/>
    <property type="project" value="UniProtKB-SubCell"/>
</dbReference>
<dbReference type="InterPro" id="IPR049326">
    <property type="entry name" value="Rhodopsin_dom_fungi"/>
</dbReference>
<feature type="transmembrane region" description="Helical" evidence="7">
    <location>
        <begin position="193"/>
        <end position="211"/>
    </location>
</feature>
<comment type="similarity">
    <text evidence="5">Belongs to the SAT4 family.</text>
</comment>
<evidence type="ECO:0000256" key="7">
    <source>
        <dbReference type="SAM" id="Phobius"/>
    </source>
</evidence>
<dbReference type="Proteomes" id="UP000799771">
    <property type="component" value="Unassembled WGS sequence"/>
</dbReference>
<feature type="transmembrane region" description="Helical" evidence="7">
    <location>
        <begin position="102"/>
        <end position="128"/>
    </location>
</feature>